<sequence>MSIQFQVQIPYLEDIHYKCHPKVFHKNTKYINYTLCHYIKCINNGIQFLILINFQLKPIHFLHLILQILLYLNLIFCKIKLIVLISAQQESQMIEKFSNELGVQYQNEIISAPNQNQIYPFYQVPYRINSNDM</sequence>
<protein>
    <recommendedName>
        <fullName evidence="4">Transmembrane protein</fullName>
    </recommendedName>
</protein>
<dbReference type="AlphaFoldDB" id="A0A8S1QMP5"/>
<keyword evidence="1" id="KW-0812">Transmembrane</keyword>
<gene>
    <name evidence="2" type="ORF">PPRIM_AZ9-3.1.T1800010</name>
</gene>
<proteinExistence type="predicted"/>
<organism evidence="2 3">
    <name type="scientific">Paramecium primaurelia</name>
    <dbReference type="NCBI Taxonomy" id="5886"/>
    <lineage>
        <taxon>Eukaryota</taxon>
        <taxon>Sar</taxon>
        <taxon>Alveolata</taxon>
        <taxon>Ciliophora</taxon>
        <taxon>Intramacronucleata</taxon>
        <taxon>Oligohymenophorea</taxon>
        <taxon>Peniculida</taxon>
        <taxon>Parameciidae</taxon>
        <taxon>Paramecium</taxon>
    </lineage>
</organism>
<dbReference type="Proteomes" id="UP000688137">
    <property type="component" value="Unassembled WGS sequence"/>
</dbReference>
<accession>A0A8S1QMP5</accession>
<keyword evidence="1" id="KW-1133">Transmembrane helix</keyword>
<evidence type="ECO:0000313" key="3">
    <source>
        <dbReference type="Proteomes" id="UP000688137"/>
    </source>
</evidence>
<keyword evidence="1" id="KW-0472">Membrane</keyword>
<comment type="caution">
    <text evidence="2">The sequence shown here is derived from an EMBL/GenBank/DDBJ whole genome shotgun (WGS) entry which is preliminary data.</text>
</comment>
<evidence type="ECO:0000313" key="2">
    <source>
        <dbReference type="EMBL" id="CAD8116756.1"/>
    </source>
</evidence>
<reference evidence="2" key="1">
    <citation type="submission" date="2021-01" db="EMBL/GenBank/DDBJ databases">
        <authorList>
            <consortium name="Genoscope - CEA"/>
            <person name="William W."/>
        </authorList>
    </citation>
    <scope>NUCLEOTIDE SEQUENCE</scope>
</reference>
<keyword evidence="3" id="KW-1185">Reference proteome</keyword>
<name>A0A8S1QMP5_PARPR</name>
<evidence type="ECO:0008006" key="4">
    <source>
        <dbReference type="Google" id="ProtNLM"/>
    </source>
</evidence>
<evidence type="ECO:0000256" key="1">
    <source>
        <dbReference type="SAM" id="Phobius"/>
    </source>
</evidence>
<feature type="transmembrane region" description="Helical" evidence="1">
    <location>
        <begin position="64"/>
        <end position="87"/>
    </location>
</feature>
<dbReference type="EMBL" id="CAJJDM010000189">
    <property type="protein sequence ID" value="CAD8116756.1"/>
    <property type="molecule type" value="Genomic_DNA"/>
</dbReference>